<evidence type="ECO:0008006" key="8">
    <source>
        <dbReference type="Google" id="ProtNLM"/>
    </source>
</evidence>
<dbReference type="InterPro" id="IPR009057">
    <property type="entry name" value="Homeodomain-like_sf"/>
</dbReference>
<dbReference type="InterPro" id="IPR046348">
    <property type="entry name" value="SIS_dom_sf"/>
</dbReference>
<feature type="domain" description="SIS" evidence="5">
    <location>
        <begin position="107"/>
        <end position="250"/>
    </location>
</feature>
<dbReference type="PROSITE" id="PS51464">
    <property type="entry name" value="SIS"/>
    <property type="match status" value="1"/>
</dbReference>
<keyword evidence="2" id="KW-0238">DNA-binding</keyword>
<dbReference type="RefSeq" id="WP_006695667.1">
    <property type="nucleotide sequence ID" value="NZ_JH376857.1"/>
</dbReference>
<evidence type="ECO:0000259" key="5">
    <source>
        <dbReference type="PROSITE" id="PS51464"/>
    </source>
</evidence>
<dbReference type="Gene3D" id="3.40.50.10490">
    <property type="entry name" value="Glucose-6-phosphate isomerase like protein, domain 1"/>
    <property type="match status" value="1"/>
</dbReference>
<gene>
    <name evidence="6" type="ORF">HMPREF9432_00067</name>
</gene>
<dbReference type="InterPro" id="IPR047640">
    <property type="entry name" value="RpiR-like"/>
</dbReference>
<evidence type="ECO:0000256" key="2">
    <source>
        <dbReference type="ARBA" id="ARBA00023125"/>
    </source>
</evidence>
<evidence type="ECO:0000256" key="3">
    <source>
        <dbReference type="ARBA" id="ARBA00023163"/>
    </source>
</evidence>
<accession>A0ABN0DRK5</accession>
<comment type="caution">
    <text evidence="6">The sequence shown here is derived from an EMBL/GenBank/DDBJ whole genome shotgun (WGS) entry which is preliminary data.</text>
</comment>
<name>A0ABN0DRK5_9FIRM</name>
<dbReference type="InterPro" id="IPR035472">
    <property type="entry name" value="RpiR-like_SIS"/>
</dbReference>
<dbReference type="Proteomes" id="UP000003175">
    <property type="component" value="Unassembled WGS sequence"/>
</dbReference>
<evidence type="ECO:0000313" key="7">
    <source>
        <dbReference type="Proteomes" id="UP000003175"/>
    </source>
</evidence>
<dbReference type="SUPFAM" id="SSF46689">
    <property type="entry name" value="Homeodomain-like"/>
    <property type="match status" value="1"/>
</dbReference>
<evidence type="ECO:0000256" key="1">
    <source>
        <dbReference type="ARBA" id="ARBA00023015"/>
    </source>
</evidence>
<dbReference type="InterPro" id="IPR000281">
    <property type="entry name" value="HTH_RpiR"/>
</dbReference>
<protein>
    <recommendedName>
        <fullName evidence="8">HTH rpiR-type domain-containing protein</fullName>
    </recommendedName>
</protein>
<dbReference type="EMBL" id="ADGH01000003">
    <property type="protein sequence ID" value="EHG25566.1"/>
    <property type="molecule type" value="Genomic_DNA"/>
</dbReference>
<dbReference type="Pfam" id="PF01380">
    <property type="entry name" value="SIS"/>
    <property type="match status" value="1"/>
</dbReference>
<dbReference type="PANTHER" id="PTHR30514">
    <property type="entry name" value="GLUCOKINASE"/>
    <property type="match status" value="1"/>
</dbReference>
<sequence length="256" mass="29082">MIIEITESIAENLTQTEKSIVKYINQNETKLSRMSIVDIAFETFSSPSTVSRAIRKCGINGFNELRYKLMRPNTDRAIVSINEIMNKSLIEAEVLLERISLQNLLEIVRRIELAKDSRVYVLARGLTSYVAKEFSLKLQLLDYDVMETDDPNIMKSITKHLSPTALVIIFSLKGKTEELVESARNAYSLGADVITCCCAEDSPLLPYSAKSLIGFKHKHVSIREYEVTSRVALSIMARMIVDYLVQQNENKTTYDR</sequence>
<feature type="domain" description="HTH rpiR-type" evidence="4">
    <location>
        <begin position="1"/>
        <end position="76"/>
    </location>
</feature>
<dbReference type="InterPro" id="IPR036388">
    <property type="entry name" value="WH-like_DNA-bd_sf"/>
</dbReference>
<dbReference type="PROSITE" id="PS51071">
    <property type="entry name" value="HTH_RPIR"/>
    <property type="match status" value="1"/>
</dbReference>
<dbReference type="Pfam" id="PF01418">
    <property type="entry name" value="HTH_6"/>
    <property type="match status" value="1"/>
</dbReference>
<evidence type="ECO:0000313" key="6">
    <source>
        <dbReference type="EMBL" id="EHG25566.1"/>
    </source>
</evidence>
<dbReference type="PANTHER" id="PTHR30514:SF21">
    <property type="entry name" value="RPIR-FAMILY TRANSCRIPTIONAL REGULATOR"/>
    <property type="match status" value="1"/>
</dbReference>
<dbReference type="SUPFAM" id="SSF53697">
    <property type="entry name" value="SIS domain"/>
    <property type="match status" value="1"/>
</dbReference>
<dbReference type="InterPro" id="IPR001347">
    <property type="entry name" value="SIS_dom"/>
</dbReference>
<organism evidence="6 7">
    <name type="scientific">Selenomonas noxia F0398</name>
    <dbReference type="NCBI Taxonomy" id="702437"/>
    <lineage>
        <taxon>Bacteria</taxon>
        <taxon>Bacillati</taxon>
        <taxon>Bacillota</taxon>
        <taxon>Negativicutes</taxon>
        <taxon>Selenomonadales</taxon>
        <taxon>Selenomonadaceae</taxon>
        <taxon>Selenomonas</taxon>
    </lineage>
</organism>
<proteinExistence type="predicted"/>
<keyword evidence="7" id="KW-1185">Reference proteome</keyword>
<reference evidence="6 7" key="1">
    <citation type="submission" date="2011-08" db="EMBL/GenBank/DDBJ databases">
        <title>The Genome Sequence of Selenomonas noxia F0398.</title>
        <authorList>
            <consortium name="The Broad Institute Genome Sequencing Platform"/>
            <person name="Earl A."/>
            <person name="Ward D."/>
            <person name="Feldgarden M."/>
            <person name="Gevers D."/>
            <person name="Izard J."/>
            <person name="Ganesan A."/>
            <person name="Blanton J.M."/>
            <person name="Baranova O.V."/>
            <person name="Tanner A.C."/>
            <person name="Dewhirst F.E."/>
            <person name="Young S.K."/>
            <person name="Zeng Q."/>
            <person name="Gargeya S."/>
            <person name="Fitzgerald M."/>
            <person name="Haas B."/>
            <person name="Abouelleil A."/>
            <person name="Alvarado L."/>
            <person name="Arachchi H.M."/>
            <person name="Berlin A."/>
            <person name="Brown A."/>
            <person name="Chapman S.B."/>
            <person name="Chen Z."/>
            <person name="Dunbar C."/>
            <person name="Freedman E."/>
            <person name="Gearin G."/>
            <person name="Gellesch M."/>
            <person name="Goldberg J."/>
            <person name="Griggs A."/>
            <person name="Gujja S."/>
            <person name="Heiman D."/>
            <person name="Howarth C."/>
            <person name="Larson L."/>
            <person name="Lui A."/>
            <person name="MacDonald P.J.P."/>
            <person name="Montmayeur A."/>
            <person name="Murphy C."/>
            <person name="Neiman D."/>
            <person name="Pearson M."/>
            <person name="Priest M."/>
            <person name="Roberts A."/>
            <person name="Saif S."/>
            <person name="Shea T."/>
            <person name="Shenoy N."/>
            <person name="Sisk P."/>
            <person name="Stolte C."/>
            <person name="Sykes S."/>
            <person name="Wortman J."/>
            <person name="Nusbaum C."/>
            <person name="Birren B."/>
        </authorList>
    </citation>
    <scope>NUCLEOTIDE SEQUENCE [LARGE SCALE GENOMIC DNA]</scope>
    <source>
        <strain evidence="6 7">F0398</strain>
    </source>
</reference>
<dbReference type="Gene3D" id="1.10.10.10">
    <property type="entry name" value="Winged helix-like DNA-binding domain superfamily/Winged helix DNA-binding domain"/>
    <property type="match status" value="1"/>
</dbReference>
<dbReference type="CDD" id="cd05013">
    <property type="entry name" value="SIS_RpiR"/>
    <property type="match status" value="1"/>
</dbReference>
<keyword evidence="1" id="KW-0805">Transcription regulation</keyword>
<evidence type="ECO:0000259" key="4">
    <source>
        <dbReference type="PROSITE" id="PS51071"/>
    </source>
</evidence>
<keyword evidence="3" id="KW-0804">Transcription</keyword>